<dbReference type="SMART" id="SM00271">
    <property type="entry name" value="DnaJ"/>
    <property type="match status" value="1"/>
</dbReference>
<dbReference type="CDD" id="cd06257">
    <property type="entry name" value="DnaJ"/>
    <property type="match status" value="1"/>
</dbReference>
<dbReference type="FunFam" id="2.60.260.20:FF:000068">
    <property type="entry name" value="Chaperone protein dnaJ 3"/>
    <property type="match status" value="1"/>
</dbReference>
<keyword evidence="7" id="KW-0677">Repeat</keyword>
<evidence type="ECO:0000256" key="5">
    <source>
        <dbReference type="ARBA" id="ARBA00022490"/>
    </source>
</evidence>
<comment type="subunit">
    <text evidence="15">Identified in a complex with HSPA1B and BAX. Interacts with RNF207.</text>
</comment>
<proteinExistence type="predicted"/>
<evidence type="ECO:0000259" key="18">
    <source>
        <dbReference type="PROSITE" id="PS51188"/>
    </source>
</evidence>
<dbReference type="Pfam" id="PF00226">
    <property type="entry name" value="DnaJ"/>
    <property type="match status" value="1"/>
</dbReference>
<feature type="domain" description="J" evidence="17">
    <location>
        <begin position="6"/>
        <end position="68"/>
    </location>
</feature>
<dbReference type="CDD" id="cd10719">
    <property type="entry name" value="DnaJ_zf"/>
    <property type="match status" value="1"/>
</dbReference>
<dbReference type="GO" id="GO:0006457">
    <property type="term" value="P:protein folding"/>
    <property type="evidence" value="ECO:0007669"/>
    <property type="project" value="InterPro"/>
</dbReference>
<dbReference type="GO" id="GO:0005634">
    <property type="term" value="C:nucleus"/>
    <property type="evidence" value="ECO:0007669"/>
    <property type="project" value="UniProtKB-SubCell"/>
</dbReference>
<evidence type="ECO:0000256" key="10">
    <source>
        <dbReference type="ARBA" id="ARBA00022833"/>
    </source>
</evidence>
<dbReference type="AlphaFoldDB" id="A0A8C4NFQ2"/>
<keyword evidence="5" id="KW-0963">Cytoplasm</keyword>
<reference evidence="19" key="1">
    <citation type="submission" date="2025-08" db="UniProtKB">
        <authorList>
            <consortium name="Ensembl"/>
        </authorList>
    </citation>
    <scope>IDENTIFICATION</scope>
</reference>
<dbReference type="InterPro" id="IPR018253">
    <property type="entry name" value="DnaJ_domain_CS"/>
</dbReference>
<dbReference type="FunFam" id="2.10.230.10:FF:000005">
    <property type="entry name" value="DnaJ homolog subfamily A member 1"/>
    <property type="match status" value="1"/>
</dbReference>
<evidence type="ECO:0000256" key="12">
    <source>
        <dbReference type="ARBA" id="ARBA00023128"/>
    </source>
</evidence>
<evidence type="ECO:0000256" key="15">
    <source>
        <dbReference type="ARBA" id="ARBA00046752"/>
    </source>
</evidence>
<dbReference type="GO" id="GO:0030544">
    <property type="term" value="F:Hsp70 protein binding"/>
    <property type="evidence" value="ECO:0007669"/>
    <property type="project" value="InterPro"/>
</dbReference>
<dbReference type="InterPro" id="IPR001623">
    <property type="entry name" value="DnaJ_domain"/>
</dbReference>
<dbReference type="GO" id="GO:0048471">
    <property type="term" value="C:perinuclear region of cytoplasm"/>
    <property type="evidence" value="ECO:0007669"/>
    <property type="project" value="UniProtKB-SubCell"/>
</dbReference>
<evidence type="ECO:0000256" key="3">
    <source>
        <dbReference type="ARBA" id="ARBA00004173"/>
    </source>
</evidence>
<keyword evidence="6 16" id="KW-0479">Metal-binding</keyword>
<dbReference type="PROSITE" id="PS50076">
    <property type="entry name" value="DNAJ_2"/>
    <property type="match status" value="1"/>
</dbReference>
<reference evidence="19" key="2">
    <citation type="submission" date="2025-09" db="UniProtKB">
        <authorList>
            <consortium name="Ensembl"/>
        </authorList>
    </citation>
    <scope>IDENTIFICATION</scope>
</reference>
<dbReference type="PRINTS" id="PR00625">
    <property type="entry name" value="JDOMAIN"/>
</dbReference>
<keyword evidence="13" id="KW-0539">Nucleus</keyword>
<evidence type="ECO:0000256" key="7">
    <source>
        <dbReference type="ARBA" id="ARBA00022737"/>
    </source>
</evidence>
<dbReference type="GO" id="GO:0005739">
    <property type="term" value="C:mitochondrion"/>
    <property type="evidence" value="ECO:0007669"/>
    <property type="project" value="UniProtKB-SubCell"/>
</dbReference>
<evidence type="ECO:0000256" key="11">
    <source>
        <dbReference type="ARBA" id="ARBA00022848"/>
    </source>
</evidence>
<evidence type="ECO:0000313" key="19">
    <source>
        <dbReference type="Ensembl" id="ENSEBUP00000005302.1"/>
    </source>
</evidence>
<keyword evidence="10 16" id="KW-0862">Zinc</keyword>
<dbReference type="FunFam" id="1.10.287.110:FF:000014">
    <property type="entry name" value="dnaJ homolog subfamily A member 1"/>
    <property type="match status" value="1"/>
</dbReference>
<evidence type="ECO:0000313" key="20">
    <source>
        <dbReference type="Proteomes" id="UP000694388"/>
    </source>
</evidence>
<feature type="domain" description="CR-type" evidence="18">
    <location>
        <begin position="123"/>
        <end position="207"/>
    </location>
</feature>
<evidence type="ECO:0000259" key="17">
    <source>
        <dbReference type="PROSITE" id="PS50076"/>
    </source>
</evidence>
<evidence type="ECO:0000256" key="8">
    <source>
        <dbReference type="ARBA" id="ARBA00022771"/>
    </source>
</evidence>
<dbReference type="Gene3D" id="1.10.287.110">
    <property type="entry name" value="DnaJ domain"/>
    <property type="match status" value="1"/>
</dbReference>
<evidence type="ECO:0000256" key="6">
    <source>
        <dbReference type="ARBA" id="ARBA00022723"/>
    </source>
</evidence>
<protein>
    <recommendedName>
        <fullName evidence="14">DnaJ homolog subfamily A member 1</fullName>
    </recommendedName>
</protein>
<evidence type="ECO:0000256" key="14">
    <source>
        <dbReference type="ARBA" id="ARBA00040977"/>
    </source>
</evidence>
<dbReference type="GO" id="GO:0008270">
    <property type="term" value="F:zinc ion binding"/>
    <property type="evidence" value="ECO:0007669"/>
    <property type="project" value="UniProtKB-KW"/>
</dbReference>
<dbReference type="Pfam" id="PF00684">
    <property type="entry name" value="DnaJ_CXXCXGXG"/>
    <property type="match status" value="1"/>
</dbReference>
<evidence type="ECO:0000256" key="9">
    <source>
        <dbReference type="ARBA" id="ARBA00022824"/>
    </source>
</evidence>
<accession>A0A8C4NFQ2</accession>
<evidence type="ECO:0000256" key="1">
    <source>
        <dbReference type="ARBA" id="ARBA00004123"/>
    </source>
</evidence>
<organism evidence="19 20">
    <name type="scientific">Eptatretus burgeri</name>
    <name type="common">Inshore hagfish</name>
    <dbReference type="NCBI Taxonomy" id="7764"/>
    <lineage>
        <taxon>Eukaryota</taxon>
        <taxon>Metazoa</taxon>
        <taxon>Chordata</taxon>
        <taxon>Craniata</taxon>
        <taxon>Vertebrata</taxon>
        <taxon>Cyclostomata</taxon>
        <taxon>Myxini</taxon>
        <taxon>Myxiniformes</taxon>
        <taxon>Myxinidae</taxon>
        <taxon>Eptatretinae</taxon>
        <taxon>Eptatretus</taxon>
    </lineage>
</organism>
<dbReference type="Pfam" id="PF01556">
    <property type="entry name" value="DnaJ_C"/>
    <property type="match status" value="1"/>
</dbReference>
<dbReference type="InterPro" id="IPR044713">
    <property type="entry name" value="DNJA1/2-like"/>
</dbReference>
<evidence type="ECO:0000256" key="13">
    <source>
        <dbReference type="ARBA" id="ARBA00023242"/>
    </source>
</evidence>
<dbReference type="InterPro" id="IPR002939">
    <property type="entry name" value="DnaJ_C"/>
</dbReference>
<comment type="subcellular location">
    <subcellularLocation>
        <location evidence="4">Cytoplasm</location>
        <location evidence="4">Perinuclear region</location>
    </subcellularLocation>
    <subcellularLocation>
        <location evidence="2">Microsome</location>
    </subcellularLocation>
    <subcellularLocation>
        <location evidence="3">Mitochondrion</location>
    </subcellularLocation>
    <subcellularLocation>
        <location evidence="1">Nucleus</location>
    </subcellularLocation>
</comment>
<keyword evidence="12" id="KW-0496">Mitochondrion</keyword>
<keyword evidence="11" id="KW-0492">Microsome</keyword>
<dbReference type="InterPro" id="IPR036869">
    <property type="entry name" value="J_dom_sf"/>
</dbReference>
<dbReference type="Ensembl" id="ENSEBUT00000005740.1">
    <property type="protein sequence ID" value="ENSEBUP00000005302.1"/>
    <property type="gene ID" value="ENSEBUG00000003625.1"/>
</dbReference>
<dbReference type="InterPro" id="IPR036410">
    <property type="entry name" value="HSP_DnaJ_Cys-rich_dom_sf"/>
</dbReference>
<dbReference type="PANTHER" id="PTHR43888">
    <property type="entry name" value="DNAJ-LIKE-2, ISOFORM A-RELATED"/>
    <property type="match status" value="1"/>
</dbReference>
<evidence type="ECO:0000256" key="4">
    <source>
        <dbReference type="ARBA" id="ARBA00004556"/>
    </source>
</evidence>
<dbReference type="InterPro" id="IPR001305">
    <property type="entry name" value="HSP_DnaJ_Cys-rich_dom"/>
</dbReference>
<keyword evidence="20" id="KW-1185">Reference proteome</keyword>
<dbReference type="InterPro" id="IPR008971">
    <property type="entry name" value="HSP40/DnaJ_pept-bd"/>
</dbReference>
<dbReference type="GeneTree" id="ENSGT00940000153558"/>
<keyword evidence="8 16" id="KW-0863">Zinc-finger</keyword>
<name>A0A8C4NFQ2_EPTBU</name>
<dbReference type="SUPFAM" id="SSF49493">
    <property type="entry name" value="HSP40/DnaJ peptide-binding domain"/>
    <property type="match status" value="2"/>
</dbReference>
<dbReference type="Gene3D" id="2.60.260.20">
    <property type="entry name" value="Urease metallochaperone UreE, N-terminal domain"/>
    <property type="match status" value="2"/>
</dbReference>
<feature type="zinc finger region" description="CR-type" evidence="16">
    <location>
        <begin position="123"/>
        <end position="207"/>
    </location>
</feature>
<dbReference type="CDD" id="cd10747">
    <property type="entry name" value="DnaJ_C"/>
    <property type="match status" value="1"/>
</dbReference>
<dbReference type="SUPFAM" id="SSF57938">
    <property type="entry name" value="DnaJ/Hsp40 cysteine-rich domain"/>
    <property type="match status" value="1"/>
</dbReference>
<evidence type="ECO:0000256" key="2">
    <source>
        <dbReference type="ARBA" id="ARBA00004144"/>
    </source>
</evidence>
<dbReference type="GO" id="GO:0051082">
    <property type="term" value="F:unfolded protein binding"/>
    <property type="evidence" value="ECO:0007669"/>
    <property type="project" value="InterPro"/>
</dbReference>
<sequence length="325" mass="36515">MVKETGYYERLGVKPHANADELKKAYRKLALKYHPDKNPNEGEKFKQISQAYEVLSDTKKREMYDRGGEQALKEGGSGGGSFSSPMDIFDLFFGGGSSRNHRERKGKNVVHQLSVNLEEMYNGSSRKLALQKNVICDKCEGHGGRKGALEQCLSCQGSGMFMRIQPIGPGMVQQFQSLCHACQGQGERMNPRDRCKTCNGRKIVREKKILEVHIDKGMKDGQKITFHGEGDQEPDHEPGDVIVVLDQKDHQTFSRQDEDLSMKMEIDLVESLCGFQRPITTLDSRTIVITLHPDSRFQMCSPASSELEAAKVPVWLMSTDTTPSW</sequence>
<dbReference type="SUPFAM" id="SSF46565">
    <property type="entry name" value="Chaperone J-domain"/>
    <property type="match status" value="1"/>
</dbReference>
<keyword evidence="9" id="KW-0256">Endoplasmic reticulum</keyword>
<dbReference type="PROSITE" id="PS00636">
    <property type="entry name" value="DNAJ_1"/>
    <property type="match status" value="1"/>
</dbReference>
<dbReference type="Proteomes" id="UP000694388">
    <property type="component" value="Unplaced"/>
</dbReference>
<dbReference type="Gene3D" id="2.10.230.10">
    <property type="entry name" value="Heat shock protein DnaJ, cysteine-rich domain"/>
    <property type="match status" value="1"/>
</dbReference>
<dbReference type="PROSITE" id="PS51188">
    <property type="entry name" value="ZF_CR"/>
    <property type="match status" value="1"/>
</dbReference>
<evidence type="ECO:0000256" key="16">
    <source>
        <dbReference type="PROSITE-ProRule" id="PRU00546"/>
    </source>
</evidence>